<evidence type="ECO:0000256" key="3">
    <source>
        <dbReference type="SAM" id="MobiDB-lite"/>
    </source>
</evidence>
<dbReference type="Pfam" id="PF25542">
    <property type="entry name" value="zf-CCCH_12"/>
    <property type="match status" value="1"/>
</dbReference>
<proteinExistence type="predicted"/>
<sequence>MAMMESFVQRFNRLEAQRETGNELIKDLLIYIENVENGLRHENERLTKELEDAHLDLDDSRKSRRELQIHWNLTTQHLERAITENSILQNRNPYIIALIDADGMIFNQDLINQGLEGGKKAANLLRASVLEQCSGPQTEEIEIMAKVCANYSGLSKAMMRDGSLEALERFKEFTLGFTQGKAHFDFIDVGHGKERADSKIKECIRWHLRNWNCKQLLLGISFDSGYAPFLDEVITQDDRNRITIMEGPPIVRELSAVGLRTLKFEQIFRSEKLIDRTTEASSSSAASTWAGVTSIPPPTPPTAVASPALGKATSATTPTATSAGIKKPDVTSNVFVRLGWTPEPRGLDPPIHVKKEVLEAVKRRTNNNKLCNNHYLRGPCSKGIECCFEHDHKATEEEIKAIAHLTRQNPCVNGQDCDNEECIYGHHCPSVVIPSVGPKEPTCMAFACKFYKEDHPPGTIIKHPKKDYVERY</sequence>
<name>W9CFZ3_SCLBF</name>
<feature type="region of interest" description="Disordered" evidence="3">
    <location>
        <begin position="285"/>
        <end position="326"/>
    </location>
</feature>
<feature type="compositionally biased region" description="Low complexity" evidence="3">
    <location>
        <begin position="302"/>
        <end position="323"/>
    </location>
</feature>
<dbReference type="Proteomes" id="UP000019487">
    <property type="component" value="Unassembled WGS sequence"/>
</dbReference>
<dbReference type="PANTHER" id="PTHR37543:SF1">
    <property type="entry name" value="CCCH ZINC FINGER DNA BINDING PROTEIN (AFU_ORTHOLOGUE AFUA_5G12760)"/>
    <property type="match status" value="1"/>
</dbReference>
<dbReference type="InterPro" id="IPR057683">
    <property type="entry name" value="DUF7923"/>
</dbReference>
<dbReference type="GO" id="GO:0008270">
    <property type="term" value="F:zinc ion binding"/>
    <property type="evidence" value="ECO:0007669"/>
    <property type="project" value="UniProtKB-KW"/>
</dbReference>
<evidence type="ECO:0000313" key="6">
    <source>
        <dbReference type="Proteomes" id="UP000019487"/>
    </source>
</evidence>
<organism evidence="5 6">
    <name type="scientific">Sclerotinia borealis (strain F-4128)</name>
    <dbReference type="NCBI Taxonomy" id="1432307"/>
    <lineage>
        <taxon>Eukaryota</taxon>
        <taxon>Fungi</taxon>
        <taxon>Dikarya</taxon>
        <taxon>Ascomycota</taxon>
        <taxon>Pezizomycotina</taxon>
        <taxon>Leotiomycetes</taxon>
        <taxon>Helotiales</taxon>
        <taxon>Sclerotiniaceae</taxon>
        <taxon>Sclerotinia</taxon>
    </lineage>
</organism>
<feature type="domain" description="C3H1-type" evidence="4">
    <location>
        <begin position="365"/>
        <end position="393"/>
    </location>
</feature>
<comment type="caution">
    <text evidence="5">The sequence shown here is derived from an EMBL/GenBank/DDBJ whole genome shotgun (WGS) entry which is preliminary data.</text>
</comment>
<dbReference type="InterPro" id="IPR057654">
    <property type="entry name" value="Znf-CCCH_tandem"/>
</dbReference>
<dbReference type="HOGENOM" id="CLU_031811_0_1_1"/>
<keyword evidence="1" id="KW-0863">Zinc-finger</keyword>
<dbReference type="Pfam" id="PF25543">
    <property type="entry name" value="zf-CCCH_tandem"/>
    <property type="match status" value="1"/>
</dbReference>
<keyword evidence="2" id="KW-0175">Coiled coil</keyword>
<dbReference type="InterPro" id="IPR000571">
    <property type="entry name" value="Znf_CCCH"/>
</dbReference>
<evidence type="ECO:0000256" key="2">
    <source>
        <dbReference type="SAM" id="Coils"/>
    </source>
</evidence>
<feature type="coiled-coil region" evidence="2">
    <location>
        <begin position="36"/>
        <end position="63"/>
    </location>
</feature>
<evidence type="ECO:0000256" key="1">
    <source>
        <dbReference type="PROSITE-ProRule" id="PRU00723"/>
    </source>
</evidence>
<feature type="zinc finger region" description="C3H1-type" evidence="1">
    <location>
        <begin position="365"/>
        <end position="393"/>
    </location>
</feature>
<evidence type="ECO:0000313" key="5">
    <source>
        <dbReference type="EMBL" id="ESZ93460.1"/>
    </source>
</evidence>
<dbReference type="PROSITE" id="PS50103">
    <property type="entry name" value="ZF_C3H1"/>
    <property type="match status" value="1"/>
</dbReference>
<dbReference type="AlphaFoldDB" id="W9CFZ3"/>
<dbReference type="OrthoDB" id="3512845at2759"/>
<feature type="compositionally biased region" description="Low complexity" evidence="3">
    <location>
        <begin position="285"/>
        <end position="294"/>
    </location>
</feature>
<keyword evidence="1" id="KW-0862">Zinc</keyword>
<accession>W9CFZ3</accession>
<keyword evidence="6" id="KW-1185">Reference proteome</keyword>
<dbReference type="EMBL" id="AYSA01000316">
    <property type="protein sequence ID" value="ESZ93460.1"/>
    <property type="molecule type" value="Genomic_DNA"/>
</dbReference>
<reference evidence="5 6" key="1">
    <citation type="journal article" date="2014" name="Genome Announc.">
        <title>Draft genome sequence of Sclerotinia borealis, a psychrophilic plant pathogenic fungus.</title>
        <authorList>
            <person name="Mardanov A.V."/>
            <person name="Beletsky A.V."/>
            <person name="Kadnikov V.V."/>
            <person name="Ignatov A.N."/>
            <person name="Ravin N.V."/>
        </authorList>
    </citation>
    <scope>NUCLEOTIDE SEQUENCE [LARGE SCALE GENOMIC DNA]</scope>
    <source>
        <strain evidence="6">F-4157</strain>
    </source>
</reference>
<keyword evidence="1" id="KW-0479">Metal-binding</keyword>
<dbReference type="PANTHER" id="PTHR37543">
    <property type="entry name" value="CCCH ZINC FINGER DNA BINDING PROTEIN (AFU_ORTHOLOGUE AFUA_5G12760)"/>
    <property type="match status" value="1"/>
</dbReference>
<protein>
    <recommendedName>
        <fullName evidence="4">C3H1-type domain-containing protein</fullName>
    </recommendedName>
</protein>
<evidence type="ECO:0000259" key="4">
    <source>
        <dbReference type="PROSITE" id="PS50103"/>
    </source>
</evidence>
<gene>
    <name evidence="5" type="ORF">SBOR_6167</name>
</gene>
<dbReference type="Pfam" id="PF25540">
    <property type="entry name" value="DUF7923"/>
    <property type="match status" value="1"/>
</dbReference>
<dbReference type="Gene3D" id="4.10.1000.10">
    <property type="entry name" value="Zinc finger, CCCH-type"/>
    <property type="match status" value="1"/>
</dbReference>